<dbReference type="EMBL" id="LAZR01000062">
    <property type="protein sequence ID" value="KKN96901.1"/>
    <property type="molecule type" value="Genomic_DNA"/>
</dbReference>
<dbReference type="PANTHER" id="PTHR14165">
    <property type="entry name" value="MAJOR VAULT PROTEIN"/>
    <property type="match status" value="1"/>
</dbReference>
<proteinExistence type="predicted"/>
<dbReference type="GO" id="GO:0005737">
    <property type="term" value="C:cytoplasm"/>
    <property type="evidence" value="ECO:0007669"/>
    <property type="project" value="TreeGrafter"/>
</dbReference>
<accession>A0A0F9XD29</accession>
<protein>
    <recommendedName>
        <fullName evidence="2">Major vault protein shoulder domain-containing protein</fullName>
    </recommendedName>
</protein>
<feature type="compositionally biased region" description="Basic and acidic residues" evidence="1">
    <location>
        <begin position="173"/>
        <end position="187"/>
    </location>
</feature>
<evidence type="ECO:0000259" key="2">
    <source>
        <dbReference type="Pfam" id="PF11978"/>
    </source>
</evidence>
<dbReference type="Gene3D" id="2.30.30.570">
    <property type="match status" value="1"/>
</dbReference>
<feature type="region of interest" description="Disordered" evidence="1">
    <location>
        <begin position="156"/>
        <end position="187"/>
    </location>
</feature>
<sequence>MPQDGRREERDLVLNPRQYALVLDSTKGQINCYVGPHKTSLADTDRPVVYADGDFDECDLRRAIQQFAKVDEGSYMVLQNPASGDKPHPPTGAANAMVDLDEGRKINIPGPVTFPLWPGQTADAVDGHQLRSNEYLICRVYNADAAKANWGQAIVQPVTQDSTGEAEGEEGDETKKEGEDAPEQSEVKDAAPIKGLFGINPSALTMGQLLVVRGTDVSFYIPPTGIEVLVDDDLKYVRQAVTLERLEFCILLDENGNKRYTRGPDVVFPKPTERFVQRIDPDRRGDKKTRRFRAIELNEISGLYIKVIDPYTEIDPETGEERSYEEGEEIFITGREQAIYFPRPEHAVLRYGDHEVHYAVAIPAGEARYVMNRLTGSIDTMAGPKMLLPDPRSQVIVRRILNPDTVGLWYPGNVEALSYNTELAAFQEEEQTSGFVTEPQARRKEKRRAGRSELSAQVASQDVSTRSLMPRSYGAAYEEPTADEALIADAMERKTQQTKPRMLVLDTKYEGAPSVSVWTGYAIMVVSKTGKRKVVCGPETAILEYDETLEVLELSRGKPKNTDNLLRTVYLRVAHNKIGDIVQAETKDLVEVGVKLSYRVNFEGEDTEKWFAVENYVKFLCDHIRSMLRSAIKKIGIEEFNDNATDIIRDTVLGKTGESGKRTGRAFAENNMCVYDVEVLEVSIGDRTIGDLLMTAQHAVVQSTLELRTEEHKLETEKRREIIAQELETARQETALHTNKLATEAEGSIRQVAMAQIETMYSKQIAELNAKEKTQEGQDVIIKAELVREKLRLDHRQEAAKIDQDLRVALMNAETDAQVKQIEAVREGLVEAINNFGDKVFMEKLMEALGPHALLQGTGVAGVLEKLLAGSPGVGDRIAGLIGKVEVTPDGIAVDSAD</sequence>
<evidence type="ECO:0000256" key="1">
    <source>
        <dbReference type="SAM" id="MobiDB-lite"/>
    </source>
</evidence>
<organism evidence="3">
    <name type="scientific">marine sediment metagenome</name>
    <dbReference type="NCBI Taxonomy" id="412755"/>
    <lineage>
        <taxon>unclassified sequences</taxon>
        <taxon>metagenomes</taxon>
        <taxon>ecological metagenomes</taxon>
    </lineage>
</organism>
<dbReference type="Pfam" id="PF11978">
    <property type="entry name" value="MVP_shoulder"/>
    <property type="match status" value="1"/>
</dbReference>
<dbReference type="AlphaFoldDB" id="A0A0F9XD29"/>
<dbReference type="PANTHER" id="PTHR14165:SF3">
    <property type="entry name" value="MAJOR VAULT PROTEIN"/>
    <property type="match status" value="1"/>
</dbReference>
<feature type="region of interest" description="Disordered" evidence="1">
    <location>
        <begin position="430"/>
        <end position="461"/>
    </location>
</feature>
<dbReference type="InterPro" id="IPR039059">
    <property type="entry name" value="MVP"/>
</dbReference>
<gene>
    <name evidence="3" type="ORF">LCGC14_0165450</name>
</gene>
<reference evidence="3" key="1">
    <citation type="journal article" date="2015" name="Nature">
        <title>Complex archaea that bridge the gap between prokaryotes and eukaryotes.</title>
        <authorList>
            <person name="Spang A."/>
            <person name="Saw J.H."/>
            <person name="Jorgensen S.L."/>
            <person name="Zaremba-Niedzwiedzka K."/>
            <person name="Martijn J."/>
            <person name="Lind A.E."/>
            <person name="van Eijk R."/>
            <person name="Schleper C."/>
            <person name="Guy L."/>
            <person name="Ettema T.J."/>
        </authorList>
    </citation>
    <scope>NUCLEOTIDE SEQUENCE</scope>
</reference>
<feature type="domain" description="Major vault protein shoulder" evidence="2">
    <location>
        <begin position="576"/>
        <end position="686"/>
    </location>
</feature>
<dbReference type="InterPro" id="IPR036013">
    <property type="entry name" value="Band_7/SPFH_dom_sf"/>
</dbReference>
<comment type="caution">
    <text evidence="3">The sequence shown here is derived from an EMBL/GenBank/DDBJ whole genome shotgun (WGS) entry which is preliminary data.</text>
</comment>
<name>A0A0F9XD29_9ZZZZ</name>
<dbReference type="InterPro" id="IPR021870">
    <property type="entry name" value="MVP_shoulder"/>
</dbReference>
<evidence type="ECO:0000313" key="3">
    <source>
        <dbReference type="EMBL" id="KKN96901.1"/>
    </source>
</evidence>
<dbReference type="GO" id="GO:0005634">
    <property type="term" value="C:nucleus"/>
    <property type="evidence" value="ECO:0007669"/>
    <property type="project" value="TreeGrafter"/>
</dbReference>
<dbReference type="Gene3D" id="3.30.479.30">
    <property type="entry name" value="Band 7 domain"/>
    <property type="match status" value="1"/>
</dbReference>